<dbReference type="EMBL" id="NBNE01000886">
    <property type="protein sequence ID" value="OWZ16691.1"/>
    <property type="molecule type" value="Genomic_DNA"/>
</dbReference>
<protein>
    <submittedName>
        <fullName evidence="1">Reverse transcriptase</fullName>
    </submittedName>
</protein>
<accession>A0A225WG50</accession>
<comment type="caution">
    <text evidence="1">The sequence shown here is derived from an EMBL/GenBank/DDBJ whole genome shotgun (WGS) entry which is preliminary data.</text>
</comment>
<dbReference type="InterPro" id="IPR043502">
    <property type="entry name" value="DNA/RNA_pol_sf"/>
</dbReference>
<dbReference type="SUPFAM" id="SSF56672">
    <property type="entry name" value="DNA/RNA polymerases"/>
    <property type="match status" value="1"/>
</dbReference>
<keyword evidence="1" id="KW-0548">Nucleotidyltransferase</keyword>
<keyword evidence="1" id="KW-0808">Transferase</keyword>
<reference evidence="2" key="1">
    <citation type="submission" date="2017-03" db="EMBL/GenBank/DDBJ databases">
        <title>Phytopthora megakarya and P. palmivora, two closely related causual agents of cacao black pod achieved similar genome size and gene model numbers by different mechanisms.</title>
        <authorList>
            <person name="Ali S."/>
            <person name="Shao J."/>
            <person name="Larry D.J."/>
            <person name="Kronmiller B."/>
            <person name="Shen D."/>
            <person name="Strem M.D."/>
            <person name="Melnick R.L."/>
            <person name="Guiltinan M.J."/>
            <person name="Tyler B.M."/>
            <person name="Meinhardt L.W."/>
            <person name="Bailey B.A."/>
        </authorList>
    </citation>
    <scope>NUCLEOTIDE SEQUENCE [LARGE SCALE GENOMIC DNA]</scope>
    <source>
        <strain evidence="2">zdho120</strain>
    </source>
</reference>
<proteinExistence type="predicted"/>
<dbReference type="Proteomes" id="UP000198211">
    <property type="component" value="Unassembled WGS sequence"/>
</dbReference>
<dbReference type="InterPro" id="IPR043128">
    <property type="entry name" value="Rev_trsase/Diguanyl_cyclase"/>
</dbReference>
<evidence type="ECO:0000313" key="1">
    <source>
        <dbReference type="EMBL" id="OWZ16691.1"/>
    </source>
</evidence>
<dbReference type="GO" id="GO:0003964">
    <property type="term" value="F:RNA-directed DNA polymerase activity"/>
    <property type="evidence" value="ECO:0007669"/>
    <property type="project" value="UniProtKB-KW"/>
</dbReference>
<dbReference type="AlphaFoldDB" id="A0A225WG50"/>
<gene>
    <name evidence="1" type="ORF">PHMEG_0009477</name>
</gene>
<sequence length="124" mass="13658">MCGYTIFYTADGLPDAADQRSTGGSRVYTVVLLFGYGERILGGEDDGSGPADLWNRMPFGRKNAPQIYQRMIDNALYGFTRIPKMAGDLKHLAVFEAGEPKDPVKPLVLGRRSYIDDILVPADN</sequence>
<organism evidence="1 2">
    <name type="scientific">Phytophthora megakarya</name>
    <dbReference type="NCBI Taxonomy" id="4795"/>
    <lineage>
        <taxon>Eukaryota</taxon>
        <taxon>Sar</taxon>
        <taxon>Stramenopiles</taxon>
        <taxon>Oomycota</taxon>
        <taxon>Peronosporomycetes</taxon>
        <taxon>Peronosporales</taxon>
        <taxon>Peronosporaceae</taxon>
        <taxon>Phytophthora</taxon>
    </lineage>
</organism>
<dbReference type="OrthoDB" id="117764at2759"/>
<keyword evidence="2" id="KW-1185">Reference proteome</keyword>
<dbReference type="Gene3D" id="3.30.70.270">
    <property type="match status" value="1"/>
</dbReference>
<name>A0A225WG50_9STRA</name>
<evidence type="ECO:0000313" key="2">
    <source>
        <dbReference type="Proteomes" id="UP000198211"/>
    </source>
</evidence>
<keyword evidence="1" id="KW-0695">RNA-directed DNA polymerase</keyword>